<keyword evidence="6" id="KW-0560">Oxidoreductase</keyword>
<feature type="binding site" evidence="9">
    <location>
        <position position="103"/>
    </location>
    <ligand>
        <name>2-oxoglutarate</name>
        <dbReference type="ChEBI" id="CHEBI:16810"/>
    </ligand>
</feature>
<dbReference type="GO" id="GO:0008198">
    <property type="term" value="F:ferrous iron binding"/>
    <property type="evidence" value="ECO:0007669"/>
    <property type="project" value="TreeGrafter"/>
</dbReference>
<protein>
    <submittedName>
        <fullName evidence="11">Alpha-ketoglutarate-dependent dioxygenase AlkB</fullName>
    </submittedName>
</protein>
<dbReference type="Proteomes" id="UP000474777">
    <property type="component" value="Unassembled WGS sequence"/>
</dbReference>
<evidence type="ECO:0000313" key="11">
    <source>
        <dbReference type="EMBL" id="NEM96229.1"/>
    </source>
</evidence>
<dbReference type="GO" id="GO:0051747">
    <property type="term" value="F:cytosine C-5 DNA demethylase activity"/>
    <property type="evidence" value="ECO:0007669"/>
    <property type="project" value="TreeGrafter"/>
</dbReference>
<evidence type="ECO:0000256" key="9">
    <source>
        <dbReference type="PIRSR" id="PIRSR632852-1"/>
    </source>
</evidence>
<comment type="caution">
    <text evidence="11">The sequence shown here is derived from an EMBL/GenBank/DDBJ whole genome shotgun (WGS) entry which is preliminary data.</text>
</comment>
<evidence type="ECO:0000256" key="7">
    <source>
        <dbReference type="ARBA" id="ARBA00023004"/>
    </source>
</evidence>
<dbReference type="InterPro" id="IPR005123">
    <property type="entry name" value="Oxoglu/Fe-dep_dioxygenase_dom"/>
</dbReference>
<dbReference type="FunFam" id="2.60.120.590:FF:000004">
    <property type="entry name" value="DNA oxidative demethylase ALKBH2"/>
    <property type="match status" value="1"/>
</dbReference>
<feature type="domain" description="Fe2OG dioxygenase" evidence="10">
    <location>
        <begin position="96"/>
        <end position="195"/>
    </location>
</feature>
<feature type="binding site" evidence="9">
    <location>
        <position position="190"/>
    </location>
    <ligand>
        <name>2-oxoglutarate</name>
        <dbReference type="ChEBI" id="CHEBI:16810"/>
    </ligand>
</feature>
<dbReference type="PANTHER" id="PTHR31573">
    <property type="entry name" value="ALPHA-KETOGLUTARATE-DEPENDENT DIOXYGENASE ALKB HOMOLOG 2"/>
    <property type="match status" value="1"/>
</dbReference>
<feature type="binding site" evidence="9">
    <location>
        <position position="105"/>
    </location>
    <ligand>
        <name>2-oxoglutarate</name>
        <dbReference type="ChEBI" id="CHEBI:16810"/>
    </ligand>
</feature>
<keyword evidence="2" id="KW-0479">Metal-binding</keyword>
<evidence type="ECO:0000256" key="1">
    <source>
        <dbReference type="ARBA" id="ARBA00001954"/>
    </source>
</evidence>
<dbReference type="EMBL" id="JAAGWD010000001">
    <property type="protein sequence ID" value="NEM96229.1"/>
    <property type="molecule type" value="Genomic_DNA"/>
</dbReference>
<feature type="binding site" evidence="9">
    <location>
        <position position="186"/>
    </location>
    <ligand>
        <name>2-oxoglutarate</name>
        <dbReference type="ChEBI" id="CHEBI:16810"/>
    </ligand>
</feature>
<comment type="cofactor">
    <cofactor evidence="1">
        <name>Fe(2+)</name>
        <dbReference type="ChEBI" id="CHEBI:29033"/>
    </cofactor>
</comment>
<feature type="binding site" evidence="9">
    <location>
        <position position="118"/>
    </location>
    <ligand>
        <name>substrate</name>
    </ligand>
</feature>
<evidence type="ECO:0000259" key="10">
    <source>
        <dbReference type="PROSITE" id="PS51471"/>
    </source>
</evidence>
<feature type="binding site" evidence="9">
    <location>
        <position position="192"/>
    </location>
    <ligand>
        <name>2-oxoglutarate</name>
        <dbReference type="ChEBI" id="CHEBI:16810"/>
    </ligand>
</feature>
<dbReference type="Pfam" id="PF13532">
    <property type="entry name" value="2OG-FeII_Oxy_2"/>
    <property type="match status" value="1"/>
</dbReference>
<sequence length="196" mass="22733">MHPLLRKLPLPDADVWYAPNFFSAAESDLYFTQLQQQVTWKQEKIRMFGKEMPLPRLTAWYGDKAYTYSGLKNEPQPWLPVLQQLKTQVEQATNYSYNSVLLNLYPHGQSSMGWHSDDEPELGPEPTIASVSFGAERRFGFKHRHNKAQQNLYFTLVHGSLLLMQGPTQRNWLHSITKTTRATGHRINLTFRNILS</sequence>
<dbReference type="InterPro" id="IPR032852">
    <property type="entry name" value="ALKBH2"/>
</dbReference>
<dbReference type="GO" id="GO:0006307">
    <property type="term" value="P:DNA alkylation repair"/>
    <property type="evidence" value="ECO:0007669"/>
    <property type="project" value="TreeGrafter"/>
</dbReference>
<dbReference type="InterPro" id="IPR027450">
    <property type="entry name" value="AlkB-like"/>
</dbReference>
<name>A0A6B3LI09_9BACT</name>
<organism evidence="11 12">
    <name type="scientific">Pontibacter burrus</name>
    <dbReference type="NCBI Taxonomy" id="2704466"/>
    <lineage>
        <taxon>Bacteria</taxon>
        <taxon>Pseudomonadati</taxon>
        <taxon>Bacteroidota</taxon>
        <taxon>Cytophagia</taxon>
        <taxon>Cytophagales</taxon>
        <taxon>Hymenobacteraceae</taxon>
        <taxon>Pontibacter</taxon>
    </lineage>
</organism>
<keyword evidence="5 11" id="KW-0223">Dioxygenase</keyword>
<dbReference type="SUPFAM" id="SSF51197">
    <property type="entry name" value="Clavaminate synthase-like"/>
    <property type="match status" value="1"/>
</dbReference>
<evidence type="ECO:0000256" key="2">
    <source>
        <dbReference type="ARBA" id="ARBA00022723"/>
    </source>
</evidence>
<evidence type="ECO:0000256" key="4">
    <source>
        <dbReference type="ARBA" id="ARBA00022842"/>
    </source>
</evidence>
<reference evidence="11 12" key="1">
    <citation type="submission" date="2020-02" db="EMBL/GenBank/DDBJ databases">
        <authorList>
            <person name="Kim M.K."/>
        </authorList>
    </citation>
    <scope>NUCLEOTIDE SEQUENCE [LARGE SCALE GENOMIC DNA]</scope>
    <source>
        <strain evidence="11 12">BT327</strain>
    </source>
</reference>
<dbReference type="RefSeq" id="WP_163911100.1">
    <property type="nucleotide sequence ID" value="NZ_JAAGWD010000001.1"/>
</dbReference>
<keyword evidence="3" id="KW-0227">DNA damage</keyword>
<dbReference type="AlphaFoldDB" id="A0A6B3LI09"/>
<dbReference type="GO" id="GO:0035516">
    <property type="term" value="F:broad specificity oxidative DNA demethylase activity"/>
    <property type="evidence" value="ECO:0007669"/>
    <property type="project" value="TreeGrafter"/>
</dbReference>
<feature type="binding site" evidence="9">
    <location>
        <begin position="48"/>
        <end position="50"/>
    </location>
    <ligand>
        <name>substrate</name>
    </ligand>
</feature>
<dbReference type="InterPro" id="IPR037151">
    <property type="entry name" value="AlkB-like_sf"/>
</dbReference>
<evidence type="ECO:0000256" key="3">
    <source>
        <dbReference type="ARBA" id="ARBA00022763"/>
    </source>
</evidence>
<proteinExistence type="predicted"/>
<evidence type="ECO:0000256" key="8">
    <source>
        <dbReference type="ARBA" id="ARBA00023204"/>
    </source>
</evidence>
<keyword evidence="8" id="KW-0234">DNA repair</keyword>
<keyword evidence="4" id="KW-0460">Magnesium</keyword>
<dbReference type="PANTHER" id="PTHR31573:SF1">
    <property type="entry name" value="DNA OXIDATIVE DEMETHYLASE ALKBH2"/>
    <property type="match status" value="1"/>
</dbReference>
<feature type="binding site" evidence="9">
    <location>
        <position position="174"/>
    </location>
    <ligand>
        <name>substrate</name>
    </ligand>
</feature>
<dbReference type="PROSITE" id="PS51471">
    <property type="entry name" value="FE2OG_OXY"/>
    <property type="match status" value="1"/>
</dbReference>
<evidence type="ECO:0000313" key="12">
    <source>
        <dbReference type="Proteomes" id="UP000474777"/>
    </source>
</evidence>
<gene>
    <name evidence="11" type="ORF">GXP69_00855</name>
</gene>
<evidence type="ECO:0000256" key="5">
    <source>
        <dbReference type="ARBA" id="ARBA00022964"/>
    </source>
</evidence>
<feature type="binding site" evidence="9">
    <location>
        <position position="115"/>
    </location>
    <ligand>
        <name>2-oxoglutarate</name>
        <dbReference type="ChEBI" id="CHEBI:16810"/>
    </ligand>
</feature>
<feature type="binding site" evidence="9">
    <location>
        <begin position="66"/>
        <end position="68"/>
    </location>
    <ligand>
        <name>substrate</name>
    </ligand>
</feature>
<accession>A0A6B3LI09</accession>
<keyword evidence="7" id="KW-0408">Iron</keyword>
<dbReference type="Gene3D" id="2.60.120.590">
    <property type="entry name" value="Alpha-ketoglutarate-dependent dioxygenase AlkB-like"/>
    <property type="match status" value="1"/>
</dbReference>
<keyword evidence="12" id="KW-1185">Reference proteome</keyword>
<evidence type="ECO:0000256" key="6">
    <source>
        <dbReference type="ARBA" id="ARBA00023002"/>
    </source>
</evidence>